<dbReference type="EC" id="2.4.-.-" evidence="2"/>
<feature type="domain" description="Spore protein YkvP/CgeB glycosyl transferase-like" evidence="1">
    <location>
        <begin position="562"/>
        <end position="697"/>
    </location>
</feature>
<evidence type="ECO:0000313" key="2">
    <source>
        <dbReference type="EMBL" id="MEF2253795.1"/>
    </source>
</evidence>
<comment type="caution">
    <text evidence="2">The sequence shown here is derived from an EMBL/GenBank/DDBJ whole genome shotgun (WGS) entry which is preliminary data.</text>
</comment>
<dbReference type="RefSeq" id="WP_331790509.1">
    <property type="nucleotide sequence ID" value="NZ_BAAAUO010000003.1"/>
</dbReference>
<dbReference type="Pfam" id="PF13524">
    <property type="entry name" value="Glyco_trans_1_2"/>
    <property type="match status" value="1"/>
</dbReference>
<sequence length="714" mass="75805">MIRRLRAAWRAARSWPGVGSLLALADRMWWARRIRRARIVDVSHVGAQLGRRVGERAAVRAYVRGGHRAGLSMNPLFCEATVSRQLSDADRVPALYAYLVNDRDRIEVSPNWDAPGYLAAHPEAREDPAGPLGHLFRAARAGSPVPLGCGARIRPVPWSEVRERARQAAEQSRRRVAVTLRSDADVNAELELQAEIGPEEDADETLALASVIAGARPLRTCLLLRDPTPDEWIQASLLSLWLDGCTVSRGAISDAAAAPADGVVLVRGAGARLSAADALALADAGRSRPTAPLWLAPDGTIASAGLVRVDGAVRHLLAGHPREDAARLGERIDVPALAGGTFAVPAGGGGTPQTLLTATVFAPAAAPAGSAPATTDDIAGILRPAGLRPAGVDPDGRLRLARVTPAPRRWAIRTASPAGLAGESWGDTHFARGIAAALRRLGEEVVIDAYDARERPSTALDDITLVLRGPRRIDPPSTGRSILWVISHPDEITREEVAGFDRVFAASIPWAARASHRFGLPVLPLLQCTDAHRFRTTGAVRGDDLVFVGTARGIARPAVVTPIRAGIPLRVYGPDWRGYIPAANIAATGIPNAELPLRYETAAAVLNDHWPAMQAEGFISNRPYDVVAAGGRVISDHVTGIEDVFGPALVTFDTPEDLVALLSRPVDALFGADAAVATVSERIRRDHSFDARAATLVQAARELASRAGTREAGC</sequence>
<accession>A0ABU7V3C7</accession>
<proteinExistence type="predicted"/>
<protein>
    <submittedName>
        <fullName evidence="2">Glycosyltransferase</fullName>
        <ecNumber evidence="2">2.4.-.-</ecNumber>
    </submittedName>
</protein>
<organism evidence="2 3">
    <name type="scientific">Microbacterium schleiferi</name>
    <dbReference type="NCBI Taxonomy" id="69362"/>
    <lineage>
        <taxon>Bacteria</taxon>
        <taxon>Bacillati</taxon>
        <taxon>Actinomycetota</taxon>
        <taxon>Actinomycetes</taxon>
        <taxon>Micrococcales</taxon>
        <taxon>Microbacteriaceae</taxon>
        <taxon>Microbacterium</taxon>
    </lineage>
</organism>
<keyword evidence="2" id="KW-0328">Glycosyltransferase</keyword>
<name>A0ABU7V3C7_9MICO</name>
<keyword evidence="3" id="KW-1185">Reference proteome</keyword>
<dbReference type="GO" id="GO:0016757">
    <property type="term" value="F:glycosyltransferase activity"/>
    <property type="evidence" value="ECO:0007669"/>
    <property type="project" value="UniProtKB-KW"/>
</dbReference>
<keyword evidence="2" id="KW-0808">Transferase</keyword>
<dbReference type="EMBL" id="JAZHOV010000001">
    <property type="protein sequence ID" value="MEF2253795.1"/>
    <property type="molecule type" value="Genomic_DNA"/>
</dbReference>
<gene>
    <name evidence="2" type="ORF">V2V91_01425</name>
</gene>
<reference evidence="2 3" key="1">
    <citation type="submission" date="2024-01" db="EMBL/GenBank/DDBJ databases">
        <title>the genome sequence of strain Microbacterium schleiferi NBRC 15075.</title>
        <authorList>
            <person name="Ding Y."/>
            <person name="Zhang G."/>
        </authorList>
    </citation>
    <scope>NUCLEOTIDE SEQUENCE [LARGE SCALE GENOMIC DNA]</scope>
    <source>
        <strain evidence="2 3">NBRC 15075</strain>
    </source>
</reference>
<evidence type="ECO:0000259" key="1">
    <source>
        <dbReference type="Pfam" id="PF13524"/>
    </source>
</evidence>
<dbReference type="Proteomes" id="UP001351900">
    <property type="component" value="Unassembled WGS sequence"/>
</dbReference>
<dbReference type="InterPro" id="IPR055259">
    <property type="entry name" value="YkvP/CgeB_Glyco_trans-like"/>
</dbReference>
<evidence type="ECO:0000313" key="3">
    <source>
        <dbReference type="Proteomes" id="UP001351900"/>
    </source>
</evidence>